<evidence type="ECO:0000313" key="2">
    <source>
        <dbReference type="Proteomes" id="UP000789525"/>
    </source>
</evidence>
<proteinExistence type="predicted"/>
<reference evidence="1" key="1">
    <citation type="submission" date="2021-06" db="EMBL/GenBank/DDBJ databases">
        <authorList>
            <person name="Kallberg Y."/>
            <person name="Tangrot J."/>
            <person name="Rosling A."/>
        </authorList>
    </citation>
    <scope>NUCLEOTIDE SEQUENCE</scope>
    <source>
        <strain evidence="1">CL356</strain>
    </source>
</reference>
<accession>A0ACA9PH33</accession>
<dbReference type="Proteomes" id="UP000789525">
    <property type="component" value="Unassembled WGS sequence"/>
</dbReference>
<keyword evidence="2" id="KW-1185">Reference proteome</keyword>
<name>A0ACA9PH33_9GLOM</name>
<feature type="non-terminal residue" evidence="1">
    <location>
        <position position="171"/>
    </location>
</feature>
<comment type="caution">
    <text evidence="1">The sequence shown here is derived from an EMBL/GenBank/DDBJ whole genome shotgun (WGS) entry which is preliminary data.</text>
</comment>
<sequence>MNCPPQNHPTTPKFPSLYNPLVERYRECEQRYPSVTYLENASDIFKFTLYWTLILYTPVFALPAIWGLVVHFIPHRLSRRRQRRRQNASDSTFPLSRMQNRQYAAVSQNSIHRQGAGEHETGRNDVGIHMASSPLSSEPFLLDSPVVPTIKAPSTRAETIKQRSALAQAFS</sequence>
<dbReference type="EMBL" id="CAJVPT010034808">
    <property type="protein sequence ID" value="CAG8709107.1"/>
    <property type="molecule type" value="Genomic_DNA"/>
</dbReference>
<protein>
    <submittedName>
        <fullName evidence="1">9511_t:CDS:1</fullName>
    </submittedName>
</protein>
<evidence type="ECO:0000313" key="1">
    <source>
        <dbReference type="EMBL" id="CAG8709107.1"/>
    </source>
</evidence>
<gene>
    <name evidence="1" type="ORF">ACOLOM_LOCUS10577</name>
</gene>
<organism evidence="1 2">
    <name type="scientific">Acaulospora colombiana</name>
    <dbReference type="NCBI Taxonomy" id="27376"/>
    <lineage>
        <taxon>Eukaryota</taxon>
        <taxon>Fungi</taxon>
        <taxon>Fungi incertae sedis</taxon>
        <taxon>Mucoromycota</taxon>
        <taxon>Glomeromycotina</taxon>
        <taxon>Glomeromycetes</taxon>
        <taxon>Diversisporales</taxon>
        <taxon>Acaulosporaceae</taxon>
        <taxon>Acaulospora</taxon>
    </lineage>
</organism>